<protein>
    <recommendedName>
        <fullName evidence="4">Ribosome production factor 2 homolog</fullName>
    </recommendedName>
    <alternativeName>
        <fullName evidence="4">Ribosome biogenesis protein RPF2 homolog</fullName>
    </alternativeName>
</protein>
<gene>
    <name evidence="7" type="ORF">JKP88DRAFT_261856</name>
</gene>
<comment type="caution">
    <text evidence="7">The sequence shown here is derived from an EMBL/GenBank/DDBJ whole genome shotgun (WGS) entry which is preliminary data.</text>
</comment>
<dbReference type="Pfam" id="PF04427">
    <property type="entry name" value="Brix"/>
    <property type="match status" value="1"/>
</dbReference>
<feature type="compositionally biased region" description="Basic and acidic residues" evidence="5">
    <location>
        <begin position="9"/>
        <end position="22"/>
    </location>
</feature>
<dbReference type="PANTHER" id="PTHR12728:SF0">
    <property type="entry name" value="RIBOSOME PRODUCTION FACTOR 2 HOMOLOG"/>
    <property type="match status" value="1"/>
</dbReference>
<feature type="region of interest" description="Disordered" evidence="5">
    <location>
        <begin position="1"/>
        <end position="22"/>
    </location>
</feature>
<keyword evidence="8" id="KW-1185">Reference proteome</keyword>
<organism evidence="7 8">
    <name type="scientific">Tribonema minus</name>
    <dbReference type="NCBI Taxonomy" id="303371"/>
    <lineage>
        <taxon>Eukaryota</taxon>
        <taxon>Sar</taxon>
        <taxon>Stramenopiles</taxon>
        <taxon>Ochrophyta</taxon>
        <taxon>PX clade</taxon>
        <taxon>Xanthophyceae</taxon>
        <taxon>Tribonematales</taxon>
        <taxon>Tribonemataceae</taxon>
        <taxon>Tribonema</taxon>
    </lineage>
</organism>
<dbReference type="GO" id="GO:0000027">
    <property type="term" value="P:ribosomal large subunit assembly"/>
    <property type="evidence" value="ECO:0007669"/>
    <property type="project" value="InterPro"/>
</dbReference>
<dbReference type="SMART" id="SM00879">
    <property type="entry name" value="Brix"/>
    <property type="match status" value="1"/>
</dbReference>
<proteinExistence type="inferred from homology"/>
<sequence length="308" mass="34526">MPRQNIAPKQDKGHVRRAKEARAPKVVENTKTALCIRGKKTSESISTLLTDMYRMKKPFSRMLGRRNDLTPFDDETGIEFLTTKNDSSLFLFGSHNKKRPNNIVLGRTFDGHILDMMEMGVTAYRGIDEFRGSAKRVGSKPAMLFEGDLWENEEKYRKLRNLLIDFFRGDVVDSVSLAGLDHVMVVTAVEGGPILLRHYLIAFKRSGTKVPHIQLERMGPHADLVLRRVKFAATDLWKVATRKPKQLKPKKVKNVTSNTFETVGRIHLGRQDLSSMNVRRVKALRSGGKRKRGEEGAGEGAAGGAEGA</sequence>
<dbReference type="InterPro" id="IPR039770">
    <property type="entry name" value="Rpf2"/>
</dbReference>
<dbReference type="OrthoDB" id="407658at2759"/>
<name>A0A835ZC15_9STRA</name>
<dbReference type="Proteomes" id="UP000664859">
    <property type="component" value="Unassembled WGS sequence"/>
</dbReference>
<dbReference type="GO" id="GO:0005730">
    <property type="term" value="C:nucleolus"/>
    <property type="evidence" value="ECO:0007669"/>
    <property type="project" value="UniProtKB-SubCell"/>
</dbReference>
<dbReference type="GO" id="GO:0000463">
    <property type="term" value="P:maturation of LSU-rRNA from tricistronic rRNA transcript (SSU-rRNA, 5.8S rRNA, LSU-rRNA)"/>
    <property type="evidence" value="ECO:0007669"/>
    <property type="project" value="TreeGrafter"/>
</dbReference>
<dbReference type="EMBL" id="JAFCMP010000024">
    <property type="protein sequence ID" value="KAG5190971.1"/>
    <property type="molecule type" value="Genomic_DNA"/>
</dbReference>
<evidence type="ECO:0000256" key="5">
    <source>
        <dbReference type="SAM" id="MobiDB-lite"/>
    </source>
</evidence>
<evidence type="ECO:0000259" key="6">
    <source>
        <dbReference type="PROSITE" id="PS50833"/>
    </source>
</evidence>
<reference evidence="7" key="1">
    <citation type="submission" date="2021-02" db="EMBL/GenBank/DDBJ databases">
        <title>First Annotated Genome of the Yellow-green Alga Tribonema minus.</title>
        <authorList>
            <person name="Mahan K.M."/>
        </authorList>
    </citation>
    <scope>NUCLEOTIDE SEQUENCE</scope>
    <source>
        <strain evidence="7">UTEX B ZZ1240</strain>
    </source>
</reference>
<feature type="domain" description="Brix" evidence="6">
    <location>
        <begin position="31"/>
        <end position="235"/>
    </location>
</feature>
<evidence type="ECO:0000256" key="4">
    <source>
        <dbReference type="RuleBase" id="RU367086"/>
    </source>
</evidence>
<feature type="compositionally biased region" description="Gly residues" evidence="5">
    <location>
        <begin position="298"/>
        <end position="308"/>
    </location>
</feature>
<comment type="subcellular location">
    <subcellularLocation>
        <location evidence="1 4">Nucleus</location>
        <location evidence="1 4">Nucleolus</location>
    </subcellularLocation>
</comment>
<evidence type="ECO:0000313" key="7">
    <source>
        <dbReference type="EMBL" id="KAG5190971.1"/>
    </source>
</evidence>
<accession>A0A835ZC15</accession>
<dbReference type="InterPro" id="IPR007109">
    <property type="entry name" value="Brix"/>
</dbReference>
<evidence type="ECO:0000256" key="1">
    <source>
        <dbReference type="ARBA" id="ARBA00004604"/>
    </source>
</evidence>
<dbReference type="PANTHER" id="PTHR12728">
    <property type="entry name" value="BRIX DOMAIN CONTAINING PROTEIN"/>
    <property type="match status" value="1"/>
</dbReference>
<dbReference type="GO" id="GO:0019843">
    <property type="term" value="F:rRNA binding"/>
    <property type="evidence" value="ECO:0007669"/>
    <property type="project" value="UniProtKB-UniRule"/>
</dbReference>
<keyword evidence="3 4" id="KW-0539">Nucleus</keyword>
<feature type="region of interest" description="Disordered" evidence="5">
    <location>
        <begin position="284"/>
        <end position="308"/>
    </location>
</feature>
<dbReference type="AlphaFoldDB" id="A0A835ZC15"/>
<evidence type="ECO:0000256" key="2">
    <source>
        <dbReference type="ARBA" id="ARBA00010782"/>
    </source>
</evidence>
<evidence type="ECO:0000256" key="3">
    <source>
        <dbReference type="ARBA" id="ARBA00023242"/>
    </source>
</evidence>
<comment type="similarity">
    <text evidence="2 4">Belongs to the RPF2 family.</text>
</comment>
<evidence type="ECO:0000313" key="8">
    <source>
        <dbReference type="Proteomes" id="UP000664859"/>
    </source>
</evidence>
<dbReference type="PROSITE" id="PS50833">
    <property type="entry name" value="BRIX"/>
    <property type="match status" value="1"/>
</dbReference>